<sequence length="54" mass="6566">MKELADWNLADHRPNNMKKVCSEFEKFWIISLKESRRRVTSDKLMANNIWRTNL</sequence>
<protein>
    <submittedName>
        <fullName evidence="1">Uncharacterized protein</fullName>
    </submittedName>
</protein>
<dbReference type="EMBL" id="AZEY01000105">
    <property type="protein sequence ID" value="KRL62926.1"/>
    <property type="molecule type" value="Genomic_DNA"/>
</dbReference>
<comment type="caution">
    <text evidence="1">The sequence shown here is derived from an EMBL/GenBank/DDBJ whole genome shotgun (WGS) entry which is preliminary data.</text>
</comment>
<evidence type="ECO:0000313" key="1">
    <source>
        <dbReference type="EMBL" id="KRL62926.1"/>
    </source>
</evidence>
<proteinExistence type="predicted"/>
<name>A0A0R1S313_9LACO</name>
<dbReference type="STRING" id="1423739.FC85_GL001797"/>
<reference evidence="1 2" key="1">
    <citation type="journal article" date="2015" name="Genome Announc.">
        <title>Expanding the biotechnology potential of lactobacilli through comparative genomics of 213 strains and associated genera.</title>
        <authorList>
            <person name="Sun Z."/>
            <person name="Harris H.M."/>
            <person name="McCann A."/>
            <person name="Guo C."/>
            <person name="Argimon S."/>
            <person name="Zhang W."/>
            <person name="Yang X."/>
            <person name="Jeffery I.B."/>
            <person name="Cooney J.C."/>
            <person name="Kagawa T.F."/>
            <person name="Liu W."/>
            <person name="Song Y."/>
            <person name="Salvetti E."/>
            <person name="Wrobel A."/>
            <person name="Rasinkangas P."/>
            <person name="Parkhill J."/>
            <person name="Rea M.C."/>
            <person name="O'Sullivan O."/>
            <person name="Ritari J."/>
            <person name="Douillard F.P."/>
            <person name="Paul Ross R."/>
            <person name="Yang R."/>
            <person name="Briner A.E."/>
            <person name="Felis G.E."/>
            <person name="de Vos W.M."/>
            <person name="Barrangou R."/>
            <person name="Klaenhammer T.R."/>
            <person name="Caufield P.W."/>
            <person name="Cui Y."/>
            <person name="Zhang H."/>
            <person name="O'Toole P.W."/>
        </authorList>
    </citation>
    <scope>NUCLEOTIDE SEQUENCE [LARGE SCALE GENOMIC DNA]</scope>
    <source>
        <strain evidence="1 2">DSM 14421</strain>
    </source>
</reference>
<dbReference type="AlphaFoldDB" id="A0A0R1S313"/>
<organism evidence="1 2">
    <name type="scientific">Lentilactobacillus diolivorans DSM 14421</name>
    <dbReference type="NCBI Taxonomy" id="1423739"/>
    <lineage>
        <taxon>Bacteria</taxon>
        <taxon>Bacillati</taxon>
        <taxon>Bacillota</taxon>
        <taxon>Bacilli</taxon>
        <taxon>Lactobacillales</taxon>
        <taxon>Lactobacillaceae</taxon>
        <taxon>Lentilactobacillus</taxon>
    </lineage>
</organism>
<gene>
    <name evidence="1" type="ORF">FC85_GL001797</name>
</gene>
<evidence type="ECO:0000313" key="2">
    <source>
        <dbReference type="Proteomes" id="UP000052013"/>
    </source>
</evidence>
<accession>A0A0R1S313</accession>
<dbReference type="Proteomes" id="UP000052013">
    <property type="component" value="Unassembled WGS sequence"/>
</dbReference>
<dbReference type="PATRIC" id="fig|1423739.3.peg.1880"/>